<evidence type="ECO:0000256" key="3">
    <source>
        <dbReference type="ARBA" id="ARBA00022777"/>
    </source>
</evidence>
<dbReference type="OrthoDB" id="9775224at2"/>
<keyword evidence="2" id="KW-0808">Transferase</keyword>
<dbReference type="GO" id="GO:0006797">
    <property type="term" value="P:polyphosphate metabolic process"/>
    <property type="evidence" value="ECO:0007669"/>
    <property type="project" value="InterPro"/>
</dbReference>
<dbReference type="KEGG" id="agv:OJF2_42230"/>
<dbReference type="Proteomes" id="UP000324233">
    <property type="component" value="Chromosome"/>
</dbReference>
<organism evidence="5 6">
    <name type="scientific">Aquisphaera giovannonii</name>
    <dbReference type="NCBI Taxonomy" id="406548"/>
    <lineage>
        <taxon>Bacteria</taxon>
        <taxon>Pseudomonadati</taxon>
        <taxon>Planctomycetota</taxon>
        <taxon>Planctomycetia</taxon>
        <taxon>Isosphaerales</taxon>
        <taxon>Isosphaeraceae</taxon>
        <taxon>Aquisphaera</taxon>
    </lineage>
</organism>
<dbReference type="NCBIfam" id="TIGR03709">
    <property type="entry name" value="PPK2_rel_1"/>
    <property type="match status" value="1"/>
</dbReference>
<dbReference type="Gene3D" id="3.40.50.300">
    <property type="entry name" value="P-loop containing nucleotide triphosphate hydrolases"/>
    <property type="match status" value="1"/>
</dbReference>
<reference evidence="5 6" key="1">
    <citation type="submission" date="2019-08" db="EMBL/GenBank/DDBJ databases">
        <title>Deep-cultivation of Planctomycetes and their phenomic and genomic characterization uncovers novel biology.</title>
        <authorList>
            <person name="Wiegand S."/>
            <person name="Jogler M."/>
            <person name="Boedeker C."/>
            <person name="Pinto D."/>
            <person name="Vollmers J."/>
            <person name="Rivas-Marin E."/>
            <person name="Kohn T."/>
            <person name="Peeters S.H."/>
            <person name="Heuer A."/>
            <person name="Rast P."/>
            <person name="Oberbeckmann S."/>
            <person name="Bunk B."/>
            <person name="Jeske O."/>
            <person name="Meyerdierks A."/>
            <person name="Storesund J.E."/>
            <person name="Kallscheuer N."/>
            <person name="Luecker S."/>
            <person name="Lage O.M."/>
            <person name="Pohl T."/>
            <person name="Merkel B.J."/>
            <person name="Hornburger P."/>
            <person name="Mueller R.-W."/>
            <person name="Bruemmer F."/>
            <person name="Labrenz M."/>
            <person name="Spormann A.M."/>
            <person name="Op den Camp H."/>
            <person name="Overmann J."/>
            <person name="Amann R."/>
            <person name="Jetten M.S.M."/>
            <person name="Mascher T."/>
            <person name="Medema M.H."/>
            <person name="Devos D.P."/>
            <person name="Kaster A.-K."/>
            <person name="Ovreas L."/>
            <person name="Rohde M."/>
            <person name="Galperin M.Y."/>
            <person name="Jogler C."/>
        </authorList>
    </citation>
    <scope>NUCLEOTIDE SEQUENCE [LARGE SCALE GENOMIC DNA]</scope>
    <source>
        <strain evidence="5 6">OJF2</strain>
    </source>
</reference>
<protein>
    <submittedName>
        <fullName evidence="5">Polyphosphate kinase 2 (PPK2)</fullName>
    </submittedName>
</protein>
<gene>
    <name evidence="5" type="ORF">OJF2_42230</name>
</gene>
<feature type="domain" description="Polyphosphate kinase-2-related" evidence="4">
    <location>
        <begin position="43"/>
        <end position="273"/>
    </location>
</feature>
<evidence type="ECO:0000256" key="1">
    <source>
        <dbReference type="ARBA" id="ARBA00009924"/>
    </source>
</evidence>
<dbReference type="InterPro" id="IPR022300">
    <property type="entry name" value="PPK2-rel_1"/>
</dbReference>
<keyword evidence="6" id="KW-1185">Reference proteome</keyword>
<dbReference type="InterPro" id="IPR027417">
    <property type="entry name" value="P-loop_NTPase"/>
</dbReference>
<dbReference type="InterPro" id="IPR016898">
    <property type="entry name" value="Polyphosphate_phosphotransfera"/>
</dbReference>
<proteinExistence type="inferred from homology"/>
<dbReference type="EMBL" id="CP042997">
    <property type="protein sequence ID" value="QEH35668.1"/>
    <property type="molecule type" value="Genomic_DNA"/>
</dbReference>
<evidence type="ECO:0000313" key="5">
    <source>
        <dbReference type="EMBL" id="QEH35668.1"/>
    </source>
</evidence>
<dbReference type="PIRSF" id="PIRSF028756">
    <property type="entry name" value="PPK2_prd"/>
    <property type="match status" value="1"/>
</dbReference>
<name>A0A5B9W540_9BACT</name>
<dbReference type="RefSeq" id="WP_148595441.1">
    <property type="nucleotide sequence ID" value="NZ_CP042997.1"/>
</dbReference>
<dbReference type="GO" id="GO:0008976">
    <property type="term" value="F:polyphosphate kinase activity"/>
    <property type="evidence" value="ECO:0007669"/>
    <property type="project" value="InterPro"/>
</dbReference>
<dbReference type="Pfam" id="PF03976">
    <property type="entry name" value="PPK2"/>
    <property type="match status" value="1"/>
</dbReference>
<evidence type="ECO:0000313" key="6">
    <source>
        <dbReference type="Proteomes" id="UP000324233"/>
    </source>
</evidence>
<accession>A0A5B9W540</accession>
<evidence type="ECO:0000256" key="2">
    <source>
        <dbReference type="ARBA" id="ARBA00022679"/>
    </source>
</evidence>
<dbReference type="PANTHER" id="PTHR34383">
    <property type="entry name" value="POLYPHOSPHATE:AMP PHOSPHOTRANSFERASE-RELATED"/>
    <property type="match status" value="1"/>
</dbReference>
<evidence type="ECO:0000259" key="4">
    <source>
        <dbReference type="Pfam" id="PF03976"/>
    </source>
</evidence>
<dbReference type="AlphaFoldDB" id="A0A5B9W540"/>
<dbReference type="InterPro" id="IPR022488">
    <property type="entry name" value="PPK2-related"/>
</dbReference>
<comment type="similarity">
    <text evidence="1">Belongs to the polyphosphate kinase 2 (PPK2) family. Class I subfamily.</text>
</comment>
<dbReference type="PANTHER" id="PTHR34383:SF3">
    <property type="entry name" value="POLYPHOSPHATE:AMP PHOSPHOTRANSFERASE"/>
    <property type="match status" value="1"/>
</dbReference>
<keyword evidence="3 5" id="KW-0418">Kinase</keyword>
<sequence>MEPAEELIGRCRVPAGKKFRLEDHDPSWAGDPDVPKEERKAFAKESLSEDVSALAEAQDRLYASDTWSILMIFQAMDAAGKDSTIKHVMSGVNPQGCQVYSFKHPSVEELDHNFLWRYTRVLPERGRIGIFNRSYYEEVLIVRVHPELAQAERLPEAKINGKFWESRFEDINNLERHLTRNGTVILKFFLNIDKEEQSKRFLKRLNDPRKHWKFNPADLTERGYWDAYMDAYEQSIAATSTKWAPWYVIPANHKWVARALVARILVSAIDGLNVSYPEVTPAQQESIEAARKQLEAEGE</sequence>
<dbReference type="SUPFAM" id="SSF52540">
    <property type="entry name" value="P-loop containing nucleoside triphosphate hydrolases"/>
    <property type="match status" value="1"/>
</dbReference>